<dbReference type="InterPro" id="IPR048634">
    <property type="entry name" value="SecD_SecF_C"/>
</dbReference>
<evidence type="ECO:0000313" key="15">
    <source>
        <dbReference type="Proteomes" id="UP001157126"/>
    </source>
</evidence>
<dbReference type="PANTHER" id="PTHR30081:SF1">
    <property type="entry name" value="PROTEIN TRANSLOCASE SUBUNIT SECD"/>
    <property type="match status" value="1"/>
</dbReference>
<accession>A0ABQ6IP33</accession>
<reference evidence="15" key="1">
    <citation type="journal article" date="2019" name="Int. J. Syst. Evol. Microbiol.">
        <title>The Global Catalogue of Microorganisms (GCM) 10K type strain sequencing project: providing services to taxonomists for standard genome sequencing and annotation.</title>
        <authorList>
            <consortium name="The Broad Institute Genomics Platform"/>
            <consortium name="The Broad Institute Genome Sequencing Center for Infectious Disease"/>
            <person name="Wu L."/>
            <person name="Ma J."/>
        </authorList>
    </citation>
    <scope>NUCLEOTIDE SEQUENCE [LARGE SCALE GENOMIC DNA]</scope>
    <source>
        <strain evidence="15">NBRC 113072</strain>
    </source>
</reference>
<feature type="transmembrane region" description="Helical" evidence="9">
    <location>
        <begin position="549"/>
        <end position="567"/>
    </location>
</feature>
<dbReference type="PANTHER" id="PTHR30081">
    <property type="entry name" value="PROTEIN-EXPORT MEMBRANE PROTEIN SEC"/>
    <property type="match status" value="1"/>
</dbReference>
<evidence type="ECO:0000259" key="11">
    <source>
        <dbReference type="Pfam" id="PF02355"/>
    </source>
</evidence>
<feature type="transmembrane region" description="Helical" evidence="9">
    <location>
        <begin position="498"/>
        <end position="521"/>
    </location>
</feature>
<dbReference type="InterPro" id="IPR048631">
    <property type="entry name" value="SecD_1st"/>
</dbReference>
<feature type="domain" description="Protein translocase subunit SecDF P1" evidence="12">
    <location>
        <begin position="70"/>
        <end position="124"/>
    </location>
</feature>
<dbReference type="Proteomes" id="UP001157126">
    <property type="component" value="Unassembled WGS sequence"/>
</dbReference>
<feature type="region of interest" description="Disordered" evidence="10">
    <location>
        <begin position="630"/>
        <end position="668"/>
    </location>
</feature>
<feature type="transmembrane region" description="Helical" evidence="9">
    <location>
        <begin position="573"/>
        <end position="594"/>
    </location>
</feature>
<gene>
    <name evidence="9" type="primary">secD</name>
    <name evidence="14" type="ORF">GCM10025883_16990</name>
</gene>
<keyword evidence="2 9" id="KW-0813">Transport</keyword>
<evidence type="ECO:0000256" key="9">
    <source>
        <dbReference type="HAMAP-Rule" id="MF_01463"/>
    </source>
</evidence>
<evidence type="ECO:0000256" key="3">
    <source>
        <dbReference type="ARBA" id="ARBA00022475"/>
    </source>
</evidence>
<keyword evidence="3 9" id="KW-1003">Cell membrane</keyword>
<feature type="transmembrane region" description="Helical" evidence="9">
    <location>
        <begin position="443"/>
        <end position="463"/>
    </location>
</feature>
<feature type="transmembrane region" description="Helical" evidence="9">
    <location>
        <begin position="470"/>
        <end position="492"/>
    </location>
</feature>
<dbReference type="Gene3D" id="3.30.1360.200">
    <property type="match status" value="1"/>
</dbReference>
<comment type="subunit">
    <text evidence="9">Forms a complex with SecF. Part of the essential Sec protein translocation apparatus which comprises SecA, SecYEG and auxiliary proteins SecDF. Other proteins may also be involved.</text>
</comment>
<keyword evidence="4 9" id="KW-0812">Transmembrane</keyword>
<dbReference type="Pfam" id="PF22599">
    <property type="entry name" value="SecDF_P1_head"/>
    <property type="match status" value="1"/>
</dbReference>
<evidence type="ECO:0000259" key="13">
    <source>
        <dbReference type="Pfam" id="PF22599"/>
    </source>
</evidence>
<keyword evidence="15" id="KW-1185">Reference proteome</keyword>
<comment type="similarity">
    <text evidence="9">Belongs to the SecD/SecF family. SecD subfamily.</text>
</comment>
<feature type="domain" description="Protein export membrane protein SecD/SecF C-terminal" evidence="11">
    <location>
        <begin position="425"/>
        <end position="601"/>
    </location>
</feature>
<dbReference type="Pfam" id="PF02355">
    <property type="entry name" value="SecD_SecF_C"/>
    <property type="match status" value="1"/>
</dbReference>
<feature type="compositionally biased region" description="Low complexity" evidence="10">
    <location>
        <begin position="200"/>
        <end position="234"/>
    </location>
</feature>
<dbReference type="HAMAP" id="MF_01463_B">
    <property type="entry name" value="SecD_B"/>
    <property type="match status" value="1"/>
</dbReference>
<evidence type="ECO:0000256" key="2">
    <source>
        <dbReference type="ARBA" id="ARBA00022448"/>
    </source>
</evidence>
<comment type="function">
    <text evidence="9">Part of the Sec protein translocase complex. Interacts with the SecYEG preprotein conducting channel. SecDF uses the proton motive force (PMF) to complete protein translocation after the ATP-dependent function of SecA.</text>
</comment>
<keyword evidence="6 9" id="KW-1133">Transmembrane helix</keyword>
<keyword evidence="8 9" id="KW-0472">Membrane</keyword>
<dbReference type="EMBL" id="BSUO01000001">
    <property type="protein sequence ID" value="GMA39654.1"/>
    <property type="molecule type" value="Genomic_DNA"/>
</dbReference>
<evidence type="ECO:0000256" key="4">
    <source>
        <dbReference type="ARBA" id="ARBA00022692"/>
    </source>
</evidence>
<comment type="caution">
    <text evidence="9">Lacks conserved residue(s) required for the propagation of feature annotation.</text>
</comment>
<evidence type="ECO:0000256" key="7">
    <source>
        <dbReference type="ARBA" id="ARBA00023010"/>
    </source>
</evidence>
<feature type="region of interest" description="Disordered" evidence="10">
    <location>
        <begin position="132"/>
        <end position="185"/>
    </location>
</feature>
<comment type="subcellular location">
    <subcellularLocation>
        <location evidence="1 9">Cell membrane</location>
        <topology evidence="1 9">Multi-pass membrane protein</topology>
    </subcellularLocation>
</comment>
<keyword evidence="5 9" id="KW-0653">Protein transport</keyword>
<dbReference type="Pfam" id="PF21760">
    <property type="entry name" value="SecD_1st"/>
    <property type="match status" value="1"/>
</dbReference>
<evidence type="ECO:0000256" key="5">
    <source>
        <dbReference type="ARBA" id="ARBA00022927"/>
    </source>
</evidence>
<evidence type="ECO:0000256" key="8">
    <source>
        <dbReference type="ARBA" id="ARBA00023136"/>
    </source>
</evidence>
<dbReference type="RefSeq" id="WP_284303519.1">
    <property type="nucleotide sequence ID" value="NZ_BSUO01000001.1"/>
</dbReference>
<sequence>MAKVNTRSAWRSLAAMAAILLALAIAVGSAVQWGGGQPTPKLGLDLEGGTQMVLAPQVGEGQSVNEQQLAQAVDIIRARVDGQGVAEAEVATLGSNVVVAVPGEMNREQEEALRQSSQMRFRPVLAVLPAQQAPAPTPGVTGEPTEAPTGDATETVAPTGSPSPAATPTGSPTASGTPAEPAPTTTADVVAPQALTRAGAPAVDATPSPTPTSTESPAASEPAAEPTTPASDPTALLHQPKLEEVAPGLTRITAADRQDPQKLIEYATNEAWMSVPQYIEQIQALDCTKPQESDSAVDPDLATVACDTSGAAKYLLGPSVIDGDQLADASAGPRTNNQGQPMPGYQVNLRMKGEAVEPYRIISTYMLGLQEPRNQLATVLDGRVVSAPYFQGPIPDGQAAISGDFDNDGAQALADQLKFGALPMSFTVQSSEQISPTVGADQLQLGIIAGLIGLGLVIVYFFVQYRVLGIVTTASLLLVALVTYLLLTLLGWHYNLRLTMAGVTGAIVAIGTTADSFIVYFERVRDEVRDGRAVGSAVLTGWGRARRTILISGAVNFLAALVLYILAASNVRGFAFMLMLTTIIDLLVTFLFTFPMLTVLTRTTFFGEGHPMSGLSAESLGVDRSRYLGRGRFGRPGQRNGSTTAGGSGVGEADADADQVGSTPRRDA</sequence>
<dbReference type="Gene3D" id="3.30.70.3220">
    <property type="match status" value="1"/>
</dbReference>
<evidence type="ECO:0000256" key="6">
    <source>
        <dbReference type="ARBA" id="ARBA00022989"/>
    </source>
</evidence>
<evidence type="ECO:0000259" key="12">
    <source>
        <dbReference type="Pfam" id="PF21760"/>
    </source>
</evidence>
<dbReference type="NCBIfam" id="TIGR00916">
    <property type="entry name" value="2A0604s01"/>
    <property type="match status" value="1"/>
</dbReference>
<dbReference type="InterPro" id="IPR055344">
    <property type="entry name" value="SecD_SecF_C_bact"/>
</dbReference>
<comment type="caution">
    <text evidence="14">The sequence shown here is derived from an EMBL/GenBank/DDBJ whole genome shotgun (WGS) entry which is preliminary data.</text>
</comment>
<keyword evidence="7 9" id="KW-0811">Translocation</keyword>
<dbReference type="InterPro" id="IPR005791">
    <property type="entry name" value="SecD"/>
</dbReference>
<dbReference type="SUPFAM" id="SSF82866">
    <property type="entry name" value="Multidrug efflux transporter AcrB transmembrane domain"/>
    <property type="match status" value="1"/>
</dbReference>
<feature type="region of interest" description="Disordered" evidence="10">
    <location>
        <begin position="199"/>
        <end position="234"/>
    </location>
</feature>
<evidence type="ECO:0000256" key="10">
    <source>
        <dbReference type="SAM" id="MobiDB-lite"/>
    </source>
</evidence>
<evidence type="ECO:0000256" key="1">
    <source>
        <dbReference type="ARBA" id="ARBA00004651"/>
    </source>
</evidence>
<evidence type="ECO:0000313" key="14">
    <source>
        <dbReference type="EMBL" id="GMA39654.1"/>
    </source>
</evidence>
<feature type="compositionally biased region" description="Low complexity" evidence="10">
    <location>
        <begin position="157"/>
        <end position="185"/>
    </location>
</feature>
<protein>
    <recommendedName>
        <fullName evidence="9">Protein translocase subunit SecD</fullName>
    </recommendedName>
</protein>
<dbReference type="InterPro" id="IPR054384">
    <property type="entry name" value="SecDF_P1_head"/>
</dbReference>
<dbReference type="InterPro" id="IPR022813">
    <property type="entry name" value="SecD/SecF_arch_bac"/>
</dbReference>
<organism evidence="14 15">
    <name type="scientific">Mobilicoccus caccae</name>
    <dbReference type="NCBI Taxonomy" id="1859295"/>
    <lineage>
        <taxon>Bacteria</taxon>
        <taxon>Bacillati</taxon>
        <taxon>Actinomycetota</taxon>
        <taxon>Actinomycetes</taxon>
        <taxon>Micrococcales</taxon>
        <taxon>Dermatophilaceae</taxon>
        <taxon>Mobilicoccus</taxon>
    </lineage>
</organism>
<name>A0ABQ6IP33_9MICO</name>
<feature type="domain" description="SecDF P1 head subdomain" evidence="13">
    <location>
        <begin position="311"/>
        <end position="423"/>
    </location>
</feature>
<dbReference type="NCBIfam" id="TIGR01129">
    <property type="entry name" value="secD"/>
    <property type="match status" value="1"/>
</dbReference>
<proteinExistence type="inferred from homology"/>